<feature type="domain" description="ABC1 atypical kinase-like" evidence="2">
    <location>
        <begin position="2"/>
        <end position="109"/>
    </location>
</feature>
<evidence type="ECO:0000259" key="2">
    <source>
        <dbReference type="Pfam" id="PF03109"/>
    </source>
</evidence>
<sequence length="284" mass="32064">DWHRTAQRVLTLARVHGVPIDERELLIKQGFDPNDIVARAATALFKQVFRDGFFHADQHPGNLFVGEQGEIIAVDFGIMGRLDKPTRRYLGEMLMSFLNRDYSRVAEVHFEAGYVPSHKSVEAFTQACRAIGEPILDRPQGEISIARLLAQLFQITKNFEMETQPQLLLLQKTMLVAEGVGRKVAPDSNFWFLAHPLIEKWVAENMGTEALVAETVGEVTEGLRKIPRMLSNMEQNTTAMARSGIKLHPNTIQRLGHSTEPRWYKSSRLYIAAITILTIALFLA</sequence>
<dbReference type="EMBL" id="UINC01142561">
    <property type="protein sequence ID" value="SVD30962.1"/>
    <property type="molecule type" value="Genomic_DNA"/>
</dbReference>
<reference evidence="3" key="1">
    <citation type="submission" date="2018-05" db="EMBL/GenBank/DDBJ databases">
        <authorList>
            <person name="Lanie J.A."/>
            <person name="Ng W.-L."/>
            <person name="Kazmierczak K.M."/>
            <person name="Andrzejewski T.M."/>
            <person name="Davidsen T.M."/>
            <person name="Wayne K.J."/>
            <person name="Tettelin H."/>
            <person name="Glass J.I."/>
            <person name="Rusch D."/>
            <person name="Podicherti R."/>
            <person name="Tsui H.-C.T."/>
            <person name="Winkler M.E."/>
        </authorList>
    </citation>
    <scope>NUCLEOTIDE SEQUENCE</scope>
</reference>
<dbReference type="AlphaFoldDB" id="A0A382UA79"/>
<dbReference type="PANTHER" id="PTHR10566:SF113">
    <property type="entry name" value="PROTEIN ACTIVITY OF BC1 COMPLEX KINASE 7, CHLOROPLASTIC"/>
    <property type="match status" value="1"/>
</dbReference>
<comment type="similarity">
    <text evidence="1">Belongs to the protein kinase superfamily. ADCK protein kinase family.</text>
</comment>
<name>A0A382UA79_9ZZZZ</name>
<dbReference type="SUPFAM" id="SSF56112">
    <property type="entry name" value="Protein kinase-like (PK-like)"/>
    <property type="match status" value="1"/>
</dbReference>
<feature type="non-terminal residue" evidence="3">
    <location>
        <position position="1"/>
    </location>
</feature>
<accession>A0A382UA79</accession>
<dbReference type="InterPro" id="IPR011009">
    <property type="entry name" value="Kinase-like_dom_sf"/>
</dbReference>
<proteinExistence type="inferred from homology"/>
<dbReference type="InterPro" id="IPR004147">
    <property type="entry name" value="ABC1_dom"/>
</dbReference>
<dbReference type="Pfam" id="PF03109">
    <property type="entry name" value="ABC1"/>
    <property type="match status" value="1"/>
</dbReference>
<organism evidence="3">
    <name type="scientific">marine metagenome</name>
    <dbReference type="NCBI Taxonomy" id="408172"/>
    <lineage>
        <taxon>unclassified sequences</taxon>
        <taxon>metagenomes</taxon>
        <taxon>ecological metagenomes</taxon>
    </lineage>
</organism>
<dbReference type="InterPro" id="IPR050154">
    <property type="entry name" value="UbiB_kinase"/>
</dbReference>
<protein>
    <recommendedName>
        <fullName evidence="2">ABC1 atypical kinase-like domain-containing protein</fullName>
    </recommendedName>
</protein>
<evidence type="ECO:0000313" key="3">
    <source>
        <dbReference type="EMBL" id="SVD30962.1"/>
    </source>
</evidence>
<evidence type="ECO:0000256" key="1">
    <source>
        <dbReference type="ARBA" id="ARBA00009670"/>
    </source>
</evidence>
<gene>
    <name evidence="3" type="ORF">METZ01_LOCUS383816</name>
</gene>
<dbReference type="PANTHER" id="PTHR10566">
    <property type="entry name" value="CHAPERONE-ACTIVITY OF BC1 COMPLEX CABC1 -RELATED"/>
    <property type="match status" value="1"/>
</dbReference>